<dbReference type="Gene3D" id="1.20.58.1480">
    <property type="match status" value="1"/>
</dbReference>
<organism evidence="16 17">
    <name type="scientific">Terriglobus aquaticus</name>
    <dbReference type="NCBI Taxonomy" id="940139"/>
    <lineage>
        <taxon>Bacteria</taxon>
        <taxon>Pseudomonadati</taxon>
        <taxon>Acidobacteriota</taxon>
        <taxon>Terriglobia</taxon>
        <taxon>Terriglobales</taxon>
        <taxon>Acidobacteriaceae</taxon>
        <taxon>Terriglobus</taxon>
    </lineage>
</organism>
<evidence type="ECO:0000256" key="12">
    <source>
        <dbReference type="RuleBase" id="RU000591"/>
    </source>
</evidence>
<dbReference type="InterPro" id="IPR003959">
    <property type="entry name" value="ATPase_AAA_core"/>
</dbReference>
<dbReference type="PANTHER" id="PTHR10046">
    <property type="entry name" value="ATP DEPENDENT LON PROTEASE FAMILY MEMBER"/>
    <property type="match status" value="1"/>
</dbReference>
<evidence type="ECO:0000313" key="16">
    <source>
        <dbReference type="EMBL" id="MFN2976492.1"/>
    </source>
</evidence>
<evidence type="ECO:0000256" key="8">
    <source>
        <dbReference type="ARBA" id="ARBA00023016"/>
    </source>
</evidence>
<dbReference type="InterPro" id="IPR008268">
    <property type="entry name" value="Peptidase_S16_AS"/>
</dbReference>
<dbReference type="PIRSF" id="PIRSF001174">
    <property type="entry name" value="Lon_proteas"/>
    <property type="match status" value="1"/>
</dbReference>
<evidence type="ECO:0000259" key="14">
    <source>
        <dbReference type="PROSITE" id="PS51786"/>
    </source>
</evidence>
<dbReference type="Gene3D" id="1.20.5.5270">
    <property type="match status" value="1"/>
</dbReference>
<evidence type="ECO:0000256" key="1">
    <source>
        <dbReference type="ARBA" id="ARBA00004496"/>
    </source>
</evidence>
<keyword evidence="5 9" id="KW-0378">Hydrolase</keyword>
<evidence type="ECO:0000256" key="3">
    <source>
        <dbReference type="ARBA" id="ARBA00022670"/>
    </source>
</evidence>
<comment type="catalytic activity">
    <reaction evidence="9 10 11">
        <text>Hydrolysis of proteins in presence of ATP.</text>
        <dbReference type="EC" id="3.4.21.53"/>
    </reaction>
</comment>
<evidence type="ECO:0000256" key="5">
    <source>
        <dbReference type="ARBA" id="ARBA00022801"/>
    </source>
</evidence>
<keyword evidence="4 9" id="KW-0547">Nucleotide-binding</keyword>
<dbReference type="InterPro" id="IPR027543">
    <property type="entry name" value="Lon_bac"/>
</dbReference>
<comment type="similarity">
    <text evidence="9 10 11 12">Belongs to the peptidase S16 family.</text>
</comment>
<evidence type="ECO:0000256" key="7">
    <source>
        <dbReference type="ARBA" id="ARBA00022840"/>
    </source>
</evidence>
<comment type="induction">
    <text evidence="9">By heat shock.</text>
</comment>
<evidence type="ECO:0000256" key="9">
    <source>
        <dbReference type="HAMAP-Rule" id="MF_01973"/>
    </source>
</evidence>
<keyword evidence="3 9" id="KW-0645">Protease</keyword>
<dbReference type="InterPro" id="IPR027065">
    <property type="entry name" value="Lon_Prtase"/>
</dbReference>
<proteinExistence type="evidence at transcript level"/>
<dbReference type="Proteomes" id="UP001634747">
    <property type="component" value="Unassembled WGS sequence"/>
</dbReference>
<dbReference type="Pfam" id="PF05362">
    <property type="entry name" value="Lon_C"/>
    <property type="match status" value="1"/>
</dbReference>
<gene>
    <name evidence="9 16" type="primary">lon</name>
    <name evidence="16" type="ORF">ACK2TP_12025</name>
</gene>
<dbReference type="Pfam" id="PF22667">
    <property type="entry name" value="Lon_lid"/>
    <property type="match status" value="1"/>
</dbReference>
<name>A0ABW9KN24_9BACT</name>
<dbReference type="InterPro" id="IPR003111">
    <property type="entry name" value="Lon_prtase_N"/>
</dbReference>
<feature type="compositionally biased region" description="Low complexity" evidence="13">
    <location>
        <begin position="808"/>
        <end position="818"/>
    </location>
</feature>
<dbReference type="InterPro" id="IPR014721">
    <property type="entry name" value="Ribsml_uS5_D2-typ_fold_subgr"/>
</dbReference>
<evidence type="ECO:0000313" key="17">
    <source>
        <dbReference type="Proteomes" id="UP001634747"/>
    </source>
</evidence>
<dbReference type="InterPro" id="IPR027417">
    <property type="entry name" value="P-loop_NTPase"/>
</dbReference>
<evidence type="ECO:0000256" key="6">
    <source>
        <dbReference type="ARBA" id="ARBA00022825"/>
    </source>
</evidence>
<comment type="subcellular location">
    <subcellularLocation>
        <location evidence="1 9 10">Cytoplasm</location>
    </subcellularLocation>
</comment>
<keyword evidence="8 9" id="KW-0346">Stress response</keyword>
<dbReference type="SMART" id="SM00464">
    <property type="entry name" value="LON"/>
    <property type="match status" value="1"/>
</dbReference>
<evidence type="ECO:0000256" key="10">
    <source>
        <dbReference type="PIRNR" id="PIRNR001174"/>
    </source>
</evidence>
<dbReference type="SMART" id="SM00382">
    <property type="entry name" value="AAA"/>
    <property type="match status" value="1"/>
</dbReference>
<dbReference type="SUPFAM" id="SSF88697">
    <property type="entry name" value="PUA domain-like"/>
    <property type="match status" value="1"/>
</dbReference>
<dbReference type="Gene3D" id="1.10.8.60">
    <property type="match status" value="1"/>
</dbReference>
<evidence type="ECO:0000256" key="4">
    <source>
        <dbReference type="ARBA" id="ARBA00022741"/>
    </source>
</evidence>
<dbReference type="InterPro" id="IPR004815">
    <property type="entry name" value="Lon_bac/euk-typ"/>
</dbReference>
<sequence length="818" mass="90695">MPKPTEQPNGEVYKLPMMPIREMVIFPHMMTPFVVGRESSVRALEEALTGDRKIFLATQHDASVDEPSADDIFEVGVIGNIVQNVRMPDGNVKVLVEGVERAKTLELNDDDGFFVATVKVGRNSLTMTPQVEQLMQRVQGLFEQHLKLQQSLNYETAVASARTDDPTKLADTIAANLQLSIEEKQELLNIFDPVARLNKVADVLDIAIEKLNVDRTVQSRVKRQMERAQKEYYLNEKIKAIQKELGRGEKSEWDDLKKKIDAAGMPKDVLEKAQQELKKLEAMPPMSAESTVSRNYLDWLLAVPWKKKSKDIRSIEHAERILNEDHYGLEKIKDRILEFLAVRQLVKNPKGSILCFVGPPGVGKTSLGMSIAKATGRKFVRMSLGGVRDEAEIRGHRRTYIGSLPGQIIQSMKKAGTKNPVIMLDEIDKMAADFRGDPAAALLEVLDPEQNATFTDHYLDVEYDLSQVLFVATANVLHTIPGPLQDRMEILRLHGYTEVEKLEIAKQYLIKKQLEGTGLTAENLEFSDEGLQAIIRGWTREAGVRNLEREIGNVCRKVVRRVVKATNKKKPEVHGKETLTAENVPDFLGVMKFRDSAVQEKSEIGLVTGLAWTEVGGSILQTEVQVLDGKGKLTTTGQLGDVMQESAQAALSYVRSRAQHLGLPKEFYSKLDIHVHVPEGAIPKDGPSAGITLATALTSALTKIPVRRDIAMTGEITLRGKVLPIGGLKEKLLAAHRAGIFEAVLPAENRKDYADLPQLIKESMKLHFVEQMDEVLQIALDGKLPELAEEQPAALDASKLPGMPPPASATSTPAQPHQ</sequence>
<dbReference type="GO" id="GO:0004252">
    <property type="term" value="F:serine-type endopeptidase activity"/>
    <property type="evidence" value="ECO:0007669"/>
    <property type="project" value="UniProtKB-EC"/>
</dbReference>
<dbReference type="PROSITE" id="PS51786">
    <property type="entry name" value="LON_PROTEOLYTIC"/>
    <property type="match status" value="1"/>
</dbReference>
<dbReference type="InterPro" id="IPR008269">
    <property type="entry name" value="Lon_proteolytic"/>
</dbReference>
<feature type="active site" evidence="9 11">
    <location>
        <position position="731"/>
    </location>
</feature>
<dbReference type="PROSITE" id="PS01046">
    <property type="entry name" value="LON_SER"/>
    <property type="match status" value="1"/>
</dbReference>
<dbReference type="Pfam" id="PF02190">
    <property type="entry name" value="LON_substr_bdg"/>
    <property type="match status" value="1"/>
</dbReference>
<feature type="domain" description="Lon proteolytic" evidence="14">
    <location>
        <begin position="601"/>
        <end position="782"/>
    </location>
</feature>
<keyword evidence="17" id="KW-1185">Reference proteome</keyword>
<evidence type="ECO:0000256" key="2">
    <source>
        <dbReference type="ARBA" id="ARBA00022490"/>
    </source>
</evidence>
<keyword evidence="2 9" id="KW-0963">Cytoplasm</keyword>
<dbReference type="NCBIfam" id="NF008053">
    <property type="entry name" value="PRK10787.1"/>
    <property type="match status" value="1"/>
</dbReference>
<dbReference type="RefSeq" id="WP_263412032.1">
    <property type="nucleotide sequence ID" value="NZ_BAABBH010000001.1"/>
</dbReference>
<dbReference type="EMBL" id="JBJYXY010000001">
    <property type="protein sequence ID" value="MFN2976492.1"/>
    <property type="molecule type" value="Genomic_DNA"/>
</dbReference>
<dbReference type="Gene3D" id="2.30.130.40">
    <property type="entry name" value="LON domain-like"/>
    <property type="match status" value="1"/>
</dbReference>
<keyword evidence="7 9" id="KW-0067">ATP-binding</keyword>
<dbReference type="InterPro" id="IPR015947">
    <property type="entry name" value="PUA-like_sf"/>
</dbReference>
<accession>A0ABW9KN24</accession>
<dbReference type="Pfam" id="PF00004">
    <property type="entry name" value="AAA"/>
    <property type="match status" value="1"/>
</dbReference>
<dbReference type="CDD" id="cd19500">
    <property type="entry name" value="RecA-like_Lon"/>
    <property type="match status" value="1"/>
</dbReference>
<dbReference type="Gene3D" id="3.30.230.10">
    <property type="match status" value="1"/>
</dbReference>
<keyword evidence="6 9" id="KW-0720">Serine protease</keyword>
<comment type="function">
    <text evidence="9">ATP-dependent serine protease that mediates the selective degradation of mutant and abnormal proteins as well as certain short-lived regulatory proteins. Required for cellular homeostasis and for survival from DNA damage and developmental changes induced by stress. Degrades polypeptides processively to yield small peptide fragments that are 5 to 10 amino acids long. Binds to DNA in a double-stranded, site-specific manner.</text>
</comment>
<protein>
    <recommendedName>
        <fullName evidence="9 10">Lon protease</fullName>
        <ecNumber evidence="9 10">3.4.21.53</ecNumber>
    </recommendedName>
    <alternativeName>
        <fullName evidence="9">ATP-dependent protease La</fullName>
    </alternativeName>
</protein>
<dbReference type="EC" id="3.4.21.53" evidence="9 10"/>
<dbReference type="InterPro" id="IPR054594">
    <property type="entry name" value="Lon_lid"/>
</dbReference>
<dbReference type="NCBIfam" id="TIGR00763">
    <property type="entry name" value="lon"/>
    <property type="match status" value="1"/>
</dbReference>
<dbReference type="PRINTS" id="PR00830">
    <property type="entry name" value="ENDOLAPTASE"/>
</dbReference>
<evidence type="ECO:0000256" key="11">
    <source>
        <dbReference type="PROSITE-ProRule" id="PRU01122"/>
    </source>
</evidence>
<dbReference type="InterPro" id="IPR003593">
    <property type="entry name" value="AAA+_ATPase"/>
</dbReference>
<feature type="region of interest" description="Disordered" evidence="13">
    <location>
        <begin position="790"/>
        <end position="818"/>
    </location>
</feature>
<feature type="binding site" evidence="9">
    <location>
        <begin position="358"/>
        <end position="365"/>
    </location>
    <ligand>
        <name>ATP</name>
        <dbReference type="ChEBI" id="CHEBI:30616"/>
    </ligand>
</feature>
<dbReference type="HAMAP" id="MF_01973">
    <property type="entry name" value="lon_bact"/>
    <property type="match status" value="1"/>
</dbReference>
<dbReference type="SUPFAM" id="SSF54211">
    <property type="entry name" value="Ribosomal protein S5 domain 2-like"/>
    <property type="match status" value="1"/>
</dbReference>
<dbReference type="InterPro" id="IPR020568">
    <property type="entry name" value="Ribosomal_Su5_D2-typ_SF"/>
</dbReference>
<dbReference type="InterPro" id="IPR046336">
    <property type="entry name" value="Lon_prtase_N_sf"/>
</dbReference>
<feature type="domain" description="Lon N-terminal" evidence="15">
    <location>
        <begin position="15"/>
        <end position="208"/>
    </location>
</feature>
<dbReference type="Gene3D" id="3.40.50.300">
    <property type="entry name" value="P-loop containing nucleotide triphosphate hydrolases"/>
    <property type="match status" value="1"/>
</dbReference>
<dbReference type="PROSITE" id="PS51787">
    <property type="entry name" value="LON_N"/>
    <property type="match status" value="1"/>
</dbReference>
<evidence type="ECO:0000259" key="15">
    <source>
        <dbReference type="PROSITE" id="PS51787"/>
    </source>
</evidence>
<dbReference type="SUPFAM" id="SSF52540">
    <property type="entry name" value="P-loop containing nucleoside triphosphate hydrolases"/>
    <property type="match status" value="1"/>
</dbReference>
<feature type="active site" evidence="9 11">
    <location>
        <position position="688"/>
    </location>
</feature>
<comment type="subunit">
    <text evidence="9 10">Homohexamer. Organized in a ring with a central cavity.</text>
</comment>
<reference evidence="16 17" key="1">
    <citation type="submission" date="2024-12" db="EMBL/GenBank/DDBJ databases">
        <authorList>
            <person name="Lee Y."/>
        </authorList>
    </citation>
    <scope>NUCLEOTIDE SEQUENCE [LARGE SCALE GENOMIC DNA]</scope>
    <source>
        <strain evidence="16 17">03SUJ4</strain>
    </source>
</reference>
<evidence type="ECO:0000256" key="13">
    <source>
        <dbReference type="SAM" id="MobiDB-lite"/>
    </source>
</evidence>
<comment type="caution">
    <text evidence="16">The sequence shown here is derived from an EMBL/GenBank/DDBJ whole genome shotgun (WGS) entry which is preliminary data.</text>
</comment>